<proteinExistence type="predicted"/>
<evidence type="ECO:0000256" key="6">
    <source>
        <dbReference type="SAM" id="MobiDB-lite"/>
    </source>
</evidence>
<feature type="compositionally biased region" description="Basic and acidic residues" evidence="6">
    <location>
        <begin position="273"/>
        <end position="284"/>
    </location>
</feature>
<gene>
    <name evidence="8" type="ORF">LSALG_LOCUS7413</name>
</gene>
<dbReference type="PROSITE" id="PS51369">
    <property type="entry name" value="TCP"/>
    <property type="match status" value="1"/>
</dbReference>
<evidence type="ECO:0000313" key="9">
    <source>
        <dbReference type="Proteomes" id="UP001177003"/>
    </source>
</evidence>
<keyword evidence="9" id="KW-1185">Reference proteome</keyword>
<dbReference type="Pfam" id="PF03634">
    <property type="entry name" value="TCP"/>
    <property type="match status" value="1"/>
</dbReference>
<dbReference type="InterPro" id="IPR017887">
    <property type="entry name" value="TF_TCP_subgr"/>
</dbReference>
<feature type="region of interest" description="Disordered" evidence="6">
    <location>
        <begin position="226"/>
        <end position="284"/>
    </location>
</feature>
<keyword evidence="2" id="KW-0805">Transcription regulation</keyword>
<feature type="compositionally biased region" description="Basic and acidic residues" evidence="6">
    <location>
        <begin position="136"/>
        <end position="149"/>
    </location>
</feature>
<organism evidence="8 9">
    <name type="scientific">Lactuca saligna</name>
    <name type="common">Willowleaf lettuce</name>
    <dbReference type="NCBI Taxonomy" id="75948"/>
    <lineage>
        <taxon>Eukaryota</taxon>
        <taxon>Viridiplantae</taxon>
        <taxon>Streptophyta</taxon>
        <taxon>Embryophyta</taxon>
        <taxon>Tracheophyta</taxon>
        <taxon>Spermatophyta</taxon>
        <taxon>Magnoliopsida</taxon>
        <taxon>eudicotyledons</taxon>
        <taxon>Gunneridae</taxon>
        <taxon>Pentapetalae</taxon>
        <taxon>asterids</taxon>
        <taxon>campanulids</taxon>
        <taxon>Asterales</taxon>
        <taxon>Asteraceae</taxon>
        <taxon>Cichorioideae</taxon>
        <taxon>Cichorieae</taxon>
        <taxon>Lactucinae</taxon>
        <taxon>Lactuca</taxon>
    </lineage>
</organism>
<dbReference type="PANTHER" id="PTHR31072:SF226">
    <property type="entry name" value="TRANSCRIPTION FACTOR TCP18"/>
    <property type="match status" value="1"/>
</dbReference>
<sequence length="398" mass="44549">MHPSSNNNGCKPPKTSFFGNYYNDANYSRTPQEYYYAPSSFPSFLLPTPNYIPLENEAVFCESFQQQQYFSNDHNHHDTISNLAHAMTTNVESIMGECGSNNGHVARNDGDDEPYDFITHAEPDSSSPRKRHSKGDRHSKIDTARGPRDRRMRLSLDVAKKLFGLQDLLGFDKASKTVDWLLTKSRAAILELLPDRSCSFMGVSNYSASSTSECEVLSGTAADQSMLKTGDDQAPTTNNKEKSTSGSSSKKHKEKIARGVRRSAGLHHPLAKATRERARVRARERTIQKKSINKIGVAQDSKCRPCQDQASMDQDVNQLGSWSIFEENQCQSTGQTDQMSSHFQFKQGFVGDNSSLMMTGNWSPSCMLNYHHNIAGLAHEHHFNDFQVIDKSWEGNSS</sequence>
<protein>
    <recommendedName>
        <fullName evidence="7">TCP domain-containing protein</fullName>
    </recommendedName>
</protein>
<feature type="region of interest" description="Disordered" evidence="6">
    <location>
        <begin position="103"/>
        <end position="149"/>
    </location>
</feature>
<evidence type="ECO:0000256" key="5">
    <source>
        <dbReference type="ARBA" id="ARBA00023242"/>
    </source>
</evidence>
<feature type="compositionally biased region" description="Basic residues" evidence="6">
    <location>
        <begin position="249"/>
        <end position="265"/>
    </location>
</feature>
<dbReference type="GO" id="GO:2000032">
    <property type="term" value="P:regulation of secondary shoot formation"/>
    <property type="evidence" value="ECO:0007669"/>
    <property type="project" value="TreeGrafter"/>
</dbReference>
<evidence type="ECO:0000256" key="4">
    <source>
        <dbReference type="ARBA" id="ARBA00023163"/>
    </source>
</evidence>
<keyword evidence="4" id="KW-0804">Transcription</keyword>
<feature type="domain" description="TCP" evidence="7">
    <location>
        <begin position="134"/>
        <end position="192"/>
    </location>
</feature>
<comment type="subcellular location">
    <subcellularLocation>
        <location evidence="1">Nucleus</location>
    </subcellularLocation>
</comment>
<keyword evidence="3" id="KW-0238">DNA-binding</keyword>
<evidence type="ECO:0000256" key="1">
    <source>
        <dbReference type="ARBA" id="ARBA00004123"/>
    </source>
</evidence>
<accession>A0AA35UXJ6</accession>
<evidence type="ECO:0000259" key="7">
    <source>
        <dbReference type="PROSITE" id="PS51369"/>
    </source>
</evidence>
<reference evidence="8" key="1">
    <citation type="submission" date="2023-04" db="EMBL/GenBank/DDBJ databases">
        <authorList>
            <person name="Vijverberg K."/>
            <person name="Xiong W."/>
            <person name="Schranz E."/>
        </authorList>
    </citation>
    <scope>NUCLEOTIDE SEQUENCE</scope>
</reference>
<evidence type="ECO:0000313" key="8">
    <source>
        <dbReference type="EMBL" id="CAI9266891.1"/>
    </source>
</evidence>
<dbReference type="Proteomes" id="UP001177003">
    <property type="component" value="Chromosome 1"/>
</dbReference>
<dbReference type="GO" id="GO:0005634">
    <property type="term" value="C:nucleus"/>
    <property type="evidence" value="ECO:0007669"/>
    <property type="project" value="UniProtKB-SubCell"/>
</dbReference>
<keyword evidence="5" id="KW-0539">Nucleus</keyword>
<dbReference type="InterPro" id="IPR005333">
    <property type="entry name" value="Transcription_factor_TCP"/>
</dbReference>
<dbReference type="PANTHER" id="PTHR31072">
    <property type="entry name" value="TRANSCRIPTION FACTOR TCP4-RELATED"/>
    <property type="match status" value="1"/>
</dbReference>
<evidence type="ECO:0000256" key="2">
    <source>
        <dbReference type="ARBA" id="ARBA00023015"/>
    </source>
</evidence>
<name>A0AA35UXJ6_LACSI</name>
<evidence type="ECO:0000256" key="3">
    <source>
        <dbReference type="ARBA" id="ARBA00023125"/>
    </source>
</evidence>
<dbReference type="GO" id="GO:0003700">
    <property type="term" value="F:DNA-binding transcription factor activity"/>
    <property type="evidence" value="ECO:0007669"/>
    <property type="project" value="InterPro"/>
</dbReference>
<dbReference type="GO" id="GO:0043565">
    <property type="term" value="F:sequence-specific DNA binding"/>
    <property type="evidence" value="ECO:0007669"/>
    <property type="project" value="TreeGrafter"/>
</dbReference>
<dbReference type="AlphaFoldDB" id="A0AA35UXJ6"/>
<dbReference type="EMBL" id="OX465077">
    <property type="protein sequence ID" value="CAI9266891.1"/>
    <property type="molecule type" value="Genomic_DNA"/>
</dbReference>